<evidence type="ECO:0000313" key="2">
    <source>
        <dbReference type="Proteomes" id="UP000228767"/>
    </source>
</evidence>
<comment type="caution">
    <text evidence="1">The sequence shown here is derived from an EMBL/GenBank/DDBJ whole genome shotgun (WGS) entry which is preliminary data.</text>
</comment>
<dbReference type="SUPFAM" id="SSF55166">
    <property type="entry name" value="Hedgehog/DD-peptidase"/>
    <property type="match status" value="1"/>
</dbReference>
<dbReference type="EMBL" id="PCYI01000001">
    <property type="protein sequence ID" value="PIR45312.1"/>
    <property type="molecule type" value="Genomic_DNA"/>
</dbReference>
<dbReference type="AlphaFoldDB" id="A0A2H0RFI8"/>
<dbReference type="Proteomes" id="UP000228767">
    <property type="component" value="Unassembled WGS sequence"/>
</dbReference>
<dbReference type="InterPro" id="IPR009045">
    <property type="entry name" value="Zn_M74/Hedgehog-like"/>
</dbReference>
<protein>
    <recommendedName>
        <fullName evidence="3">Peptidase M15B domain-containing protein</fullName>
    </recommendedName>
</protein>
<gene>
    <name evidence="1" type="ORF">COV10_00290</name>
</gene>
<sequence length="193" mass="22841">MQDLVYIDEFGLLGSNFYWHKYEAHGLTKEDITNAGLTSDRVQVSRVLIDPLCAVNEQLAEKNWCLYVKEGYRSPALYEIIYKRRVEKYGEEKTKALFNMKDMPHAKCDAVDVALWDKTTDKEIYMRYWEDSNPALYIGFYKDRTDPEGKHYQELQDYLIGLMLAQGFRIGSKKEYFHFDYRPDTPPNYEPNK</sequence>
<evidence type="ECO:0000313" key="1">
    <source>
        <dbReference type="EMBL" id="PIR45312.1"/>
    </source>
</evidence>
<accession>A0A2H0RFI8</accession>
<reference evidence="1 2" key="1">
    <citation type="submission" date="2017-09" db="EMBL/GenBank/DDBJ databases">
        <title>Depth-based differentiation of microbial function through sediment-hosted aquifers and enrichment of novel symbionts in the deep terrestrial subsurface.</title>
        <authorList>
            <person name="Probst A.J."/>
            <person name="Ladd B."/>
            <person name="Jarett J.K."/>
            <person name="Geller-Mcgrath D.E."/>
            <person name="Sieber C.M."/>
            <person name="Emerson J.B."/>
            <person name="Anantharaman K."/>
            <person name="Thomas B.C."/>
            <person name="Malmstrom R."/>
            <person name="Stieglmeier M."/>
            <person name="Klingl A."/>
            <person name="Woyke T."/>
            <person name="Ryan C.M."/>
            <person name="Banfield J.F."/>
        </authorList>
    </citation>
    <scope>NUCLEOTIDE SEQUENCE [LARGE SCALE GENOMIC DNA]</scope>
    <source>
        <strain evidence="1">CG10_big_fil_rev_8_21_14_0_10_51_16</strain>
    </source>
</reference>
<organism evidence="1 2">
    <name type="scientific">Candidatus Vogelbacteria bacterium CG10_big_fil_rev_8_21_14_0_10_51_16</name>
    <dbReference type="NCBI Taxonomy" id="1975045"/>
    <lineage>
        <taxon>Bacteria</taxon>
        <taxon>Candidatus Vogeliibacteriota</taxon>
    </lineage>
</organism>
<name>A0A2H0RFI8_9BACT</name>
<evidence type="ECO:0008006" key="3">
    <source>
        <dbReference type="Google" id="ProtNLM"/>
    </source>
</evidence>
<proteinExistence type="predicted"/>
<dbReference type="Gene3D" id="3.30.1380.10">
    <property type="match status" value="1"/>
</dbReference>